<proteinExistence type="predicted"/>
<name>A0ABR9G472_9GAMM</name>
<evidence type="ECO:0000313" key="1">
    <source>
        <dbReference type="EMBL" id="MBE1158856.1"/>
    </source>
</evidence>
<dbReference type="EMBL" id="JACZZA010000001">
    <property type="protein sequence ID" value="MBE1158856.1"/>
    <property type="molecule type" value="Genomic_DNA"/>
</dbReference>
<dbReference type="SUPFAM" id="SSF144064">
    <property type="entry name" value="Heme iron utilization protein-like"/>
    <property type="match status" value="1"/>
</dbReference>
<evidence type="ECO:0008006" key="3">
    <source>
        <dbReference type="Google" id="ProtNLM"/>
    </source>
</evidence>
<evidence type="ECO:0000313" key="2">
    <source>
        <dbReference type="Proteomes" id="UP000651010"/>
    </source>
</evidence>
<protein>
    <recommendedName>
        <fullName evidence="3">PilZ domain-containing protein</fullName>
    </recommendedName>
</protein>
<dbReference type="RefSeq" id="WP_192553722.1">
    <property type="nucleotide sequence ID" value="NZ_JACZZA010000001.1"/>
</dbReference>
<organism evidence="1 2">
    <name type="scientific">Dyella acidiphila</name>
    <dbReference type="NCBI Taxonomy" id="2775866"/>
    <lineage>
        <taxon>Bacteria</taxon>
        <taxon>Pseudomonadati</taxon>
        <taxon>Pseudomonadota</taxon>
        <taxon>Gammaproteobacteria</taxon>
        <taxon>Lysobacterales</taxon>
        <taxon>Rhodanobacteraceae</taxon>
        <taxon>Dyella</taxon>
    </lineage>
</organism>
<dbReference type="Proteomes" id="UP000651010">
    <property type="component" value="Unassembled WGS sequence"/>
</dbReference>
<gene>
    <name evidence="1" type="ORF">IGX34_00570</name>
</gene>
<sequence length="189" mass="20503">MFGWLANRSSPLCCHAPRPLVARRSLRVSAQHLIGKLPSLGSVLYLHNASTALVRDTSLPGLLVAERSLSPLLDTYGLIATSVVTDDGPREWLECVDRSGWIRARLHLLPDTDYLAWDGLINACAVDDELSVRSNAPPLRPDSAAVLNFTLRELGGLQLLERGRPAPLSPLGDRVAARIAQAESALLSR</sequence>
<reference evidence="1 2" key="1">
    <citation type="submission" date="2020-09" db="EMBL/GenBank/DDBJ databases">
        <title>Dyella sp. 7MK23 isolated from forest soil.</title>
        <authorList>
            <person name="Fu J."/>
        </authorList>
    </citation>
    <scope>NUCLEOTIDE SEQUENCE [LARGE SCALE GENOMIC DNA]</scope>
    <source>
        <strain evidence="1 2">7MK23</strain>
    </source>
</reference>
<comment type="caution">
    <text evidence="1">The sequence shown here is derived from an EMBL/GenBank/DDBJ whole genome shotgun (WGS) entry which is preliminary data.</text>
</comment>
<keyword evidence="2" id="KW-1185">Reference proteome</keyword>
<accession>A0ABR9G472</accession>